<protein>
    <recommendedName>
        <fullName evidence="2">Sialate O-acetylesterase domain-containing protein</fullName>
    </recommendedName>
</protein>
<reference evidence="3 4" key="1">
    <citation type="submission" date="2021-07" db="EMBL/GenBank/DDBJ databases">
        <title>The Aristolochia fimbriata genome: insights into angiosperm evolution, floral development and chemical biosynthesis.</title>
        <authorList>
            <person name="Jiao Y."/>
        </authorList>
    </citation>
    <scope>NUCLEOTIDE SEQUENCE [LARGE SCALE GENOMIC DNA]</scope>
    <source>
        <strain evidence="3">IBCAS-2021</strain>
        <tissue evidence="3">Leaf</tissue>
    </source>
</reference>
<gene>
    <name evidence="3" type="ORF">H6P81_020506</name>
</gene>
<dbReference type="InterPro" id="IPR036514">
    <property type="entry name" value="SGNH_hydro_sf"/>
</dbReference>
<dbReference type="InterPro" id="IPR005181">
    <property type="entry name" value="SASA"/>
</dbReference>
<dbReference type="SUPFAM" id="SSF52266">
    <property type="entry name" value="SGNH hydrolase"/>
    <property type="match status" value="1"/>
</dbReference>
<sequence length="329" mass="36151">MPRSQQSSCYVSLFKEKASSSSPPLPAQMPRLFFLLLALSSIPILCQQQSLPPGGKNVFVLAGQSNMAGRGGVVNERWDGIVPGECRPSTRIFRLNARLEWEQAREPLHADIDYSKTNGIGPGMAFANQMVSDDRWMGAVGLVPCAVGGTNISQWRRGGRLYRDLVKRAEESIRGGGGIRGLVWYQGESDTRVEPDANSYKGKMEKFIRDLRFDLHFPTLPVIQVALASGEGPYIEKVRQAQLGIDLPGVVTVDAKGLPLEEDNLHLTAGSQVKLGKNLADAYLKHFTIFLPILSSHGALDVEKSEASRLIWTPFLAILSLGWIFSISF</sequence>
<accession>A0AAV7DXM3</accession>
<dbReference type="EMBL" id="JAINDJ010000008">
    <property type="protein sequence ID" value="KAG9440341.1"/>
    <property type="molecule type" value="Genomic_DNA"/>
</dbReference>
<dbReference type="PANTHER" id="PTHR31988:SF15">
    <property type="entry name" value="ESTERASE, PUTATIVE (DUF303)-RELATED"/>
    <property type="match status" value="1"/>
</dbReference>
<dbReference type="InterPro" id="IPR052940">
    <property type="entry name" value="Carb_Esterase_6"/>
</dbReference>
<organism evidence="3 4">
    <name type="scientific">Aristolochia fimbriata</name>
    <name type="common">White veined hardy Dutchman's pipe vine</name>
    <dbReference type="NCBI Taxonomy" id="158543"/>
    <lineage>
        <taxon>Eukaryota</taxon>
        <taxon>Viridiplantae</taxon>
        <taxon>Streptophyta</taxon>
        <taxon>Embryophyta</taxon>
        <taxon>Tracheophyta</taxon>
        <taxon>Spermatophyta</taxon>
        <taxon>Magnoliopsida</taxon>
        <taxon>Magnoliidae</taxon>
        <taxon>Piperales</taxon>
        <taxon>Aristolochiaceae</taxon>
        <taxon>Aristolochia</taxon>
    </lineage>
</organism>
<evidence type="ECO:0000256" key="1">
    <source>
        <dbReference type="ARBA" id="ARBA00022801"/>
    </source>
</evidence>
<feature type="domain" description="Sialate O-acetylesterase" evidence="2">
    <location>
        <begin position="56"/>
        <end position="285"/>
    </location>
</feature>
<dbReference type="Gene3D" id="3.40.50.1110">
    <property type="entry name" value="SGNH hydrolase"/>
    <property type="match status" value="1"/>
</dbReference>
<keyword evidence="4" id="KW-1185">Reference proteome</keyword>
<evidence type="ECO:0000313" key="3">
    <source>
        <dbReference type="EMBL" id="KAG9440341.1"/>
    </source>
</evidence>
<evidence type="ECO:0000313" key="4">
    <source>
        <dbReference type="Proteomes" id="UP000825729"/>
    </source>
</evidence>
<dbReference type="GO" id="GO:0016787">
    <property type="term" value="F:hydrolase activity"/>
    <property type="evidence" value="ECO:0007669"/>
    <property type="project" value="UniProtKB-KW"/>
</dbReference>
<dbReference type="PANTHER" id="PTHR31988">
    <property type="entry name" value="ESTERASE, PUTATIVE (DUF303)-RELATED"/>
    <property type="match status" value="1"/>
</dbReference>
<dbReference type="Proteomes" id="UP000825729">
    <property type="component" value="Unassembled WGS sequence"/>
</dbReference>
<keyword evidence="1" id="KW-0378">Hydrolase</keyword>
<proteinExistence type="predicted"/>
<evidence type="ECO:0000259" key="2">
    <source>
        <dbReference type="Pfam" id="PF03629"/>
    </source>
</evidence>
<comment type="caution">
    <text evidence="3">The sequence shown here is derived from an EMBL/GenBank/DDBJ whole genome shotgun (WGS) entry which is preliminary data.</text>
</comment>
<name>A0AAV7DXM3_ARIFI</name>
<dbReference type="Pfam" id="PF03629">
    <property type="entry name" value="SASA"/>
    <property type="match status" value="1"/>
</dbReference>
<dbReference type="AlphaFoldDB" id="A0AAV7DXM3"/>